<comment type="caution">
    <text evidence="1">The sequence shown here is derived from an EMBL/GenBank/DDBJ whole genome shotgun (WGS) entry which is preliminary data.</text>
</comment>
<organism evidence="1 2">
    <name type="scientific">Butyribacter intestini</name>
    <dbReference type="NCBI Taxonomy" id="1703332"/>
    <lineage>
        <taxon>Bacteria</taxon>
        <taxon>Bacillati</taxon>
        <taxon>Bacillota</taxon>
        <taxon>Clostridia</taxon>
        <taxon>Lachnospirales</taxon>
        <taxon>Lachnospiraceae</taxon>
        <taxon>Butyribacter</taxon>
    </lineage>
</organism>
<proteinExistence type="predicted"/>
<dbReference type="InterPro" id="IPR032675">
    <property type="entry name" value="LRR_dom_sf"/>
</dbReference>
<dbReference type="RefSeq" id="WP_055942421.1">
    <property type="nucleotide sequence ID" value="NZ_JAQDCV010000001.1"/>
</dbReference>
<sequence>MRLLFCPIKKVSIPSKVQKIGKNAFYGCSGLKDLTVKTKKLTSKTVGKGAFKKLNKKAKIKVPKSKLKLYAKIT</sequence>
<keyword evidence="2" id="KW-1185">Reference proteome</keyword>
<reference evidence="1 2" key="1">
    <citation type="submission" date="2015-10" db="EMBL/GenBank/DDBJ databases">
        <title>Butyribacter intestini gen. nov., sp. nov., a butyric acid-producing bacterium of the family Lachnospiraceae isolated from the human faeces.</title>
        <authorList>
            <person name="Zou Y."/>
            <person name="Xue W."/>
            <person name="Luo G."/>
            <person name="Lv M."/>
        </authorList>
    </citation>
    <scope>NUCLEOTIDE SEQUENCE [LARGE SCALE GENOMIC DNA]</scope>
    <source>
        <strain evidence="1 2">TF01-11</strain>
    </source>
</reference>
<gene>
    <name evidence="1" type="ORF">APZ18_05620</name>
</gene>
<dbReference type="EMBL" id="LLKB01000001">
    <property type="protein sequence ID" value="KQC86645.1"/>
    <property type="molecule type" value="Genomic_DNA"/>
</dbReference>
<dbReference type="Gene3D" id="3.80.10.10">
    <property type="entry name" value="Ribonuclease Inhibitor"/>
    <property type="match status" value="1"/>
</dbReference>
<name>A0AAW3JVT9_9FIRM</name>
<dbReference type="Pfam" id="PF13306">
    <property type="entry name" value="LRR_5"/>
    <property type="match status" value="1"/>
</dbReference>
<dbReference type="AlphaFoldDB" id="A0AAW3JVT9"/>
<dbReference type="Proteomes" id="UP000050833">
    <property type="component" value="Unassembled WGS sequence"/>
</dbReference>
<evidence type="ECO:0000313" key="1">
    <source>
        <dbReference type="EMBL" id="KQC86645.1"/>
    </source>
</evidence>
<dbReference type="InterPro" id="IPR026906">
    <property type="entry name" value="LRR_5"/>
</dbReference>
<evidence type="ECO:0000313" key="2">
    <source>
        <dbReference type="Proteomes" id="UP000050833"/>
    </source>
</evidence>
<protein>
    <recommendedName>
        <fullName evidence="3">Leucine-rich repeat domain-containing protein</fullName>
    </recommendedName>
</protein>
<accession>A0AAW3JVT9</accession>
<evidence type="ECO:0008006" key="3">
    <source>
        <dbReference type="Google" id="ProtNLM"/>
    </source>
</evidence>